<dbReference type="InterPro" id="IPR000380">
    <property type="entry name" value="Topo_IA"/>
</dbReference>
<evidence type="ECO:0000256" key="9">
    <source>
        <dbReference type="ARBA" id="ARBA00032235"/>
    </source>
</evidence>
<comment type="catalytic activity">
    <reaction evidence="1">
        <text>ATP-independent breakage of single-stranded DNA, followed by passage and rejoining.</text>
        <dbReference type="EC" id="5.6.2.1"/>
    </reaction>
</comment>
<dbReference type="Gene3D" id="1.10.290.10">
    <property type="entry name" value="Topoisomerase I, domain 4"/>
    <property type="match status" value="1"/>
</dbReference>
<evidence type="ECO:0000256" key="11">
    <source>
        <dbReference type="SAM" id="MobiDB-lite"/>
    </source>
</evidence>
<evidence type="ECO:0000256" key="10">
    <source>
        <dbReference type="ARBA" id="ARBA00032877"/>
    </source>
</evidence>
<proteinExistence type="inferred from homology"/>
<dbReference type="InterPro" id="IPR013497">
    <property type="entry name" value="Topo_IA_cen"/>
</dbReference>
<sequence>MTAMRVYLTEKPDVAKHVAEFFGYERRESGAYWLKNGDAVTWMIGDMFDQGKPEDYMSESQKALRGFAQLPILPEAFKDFPDAQKRDQLRHVTTLLKRADVVVNAGDIDRQGQYIADKTIRYAGVDPSGAGKPVERVLIKALNHASLAGAFAHNAVRNNGESQFVLQRQAGDSRAKADWLVGMNGSRAVRAAVNASLKKSLSVGRVQTPTLALVVRREMEIRNFKPVAYYVPEIALPDGRVLIWSSRKEGGDMRGIDGEGRIIDRAVAEAIVSAIQAGLDGVVSRYDSIEKEQAPPLPFNLAKLQSEMSAKHGMSAKETSTATQSLYQNHKMVSYVGTDCQYLPESMHAEAPGVLKGISQIYTKLASGSSPSIKYACWNDAKVSAHHAIIPTGEIASGLSKQEQQVFDAVARRYMAQFYPKHKFIDNKLEAEYGSDVFASSWKQTTVQGWKAVDEPHDEDAKADDAPADRATSRMRHS</sequence>
<accession>A0A4P7LU44</accession>
<dbReference type="GO" id="GO:0006265">
    <property type="term" value="P:DNA topological change"/>
    <property type="evidence" value="ECO:0007669"/>
    <property type="project" value="InterPro"/>
</dbReference>
<comment type="similarity">
    <text evidence="2">Belongs to the type IA topoisomerase family.</text>
</comment>
<keyword evidence="13" id="KW-0614">Plasmid</keyword>
<evidence type="ECO:0000256" key="7">
    <source>
        <dbReference type="ARBA" id="ARBA00030003"/>
    </source>
</evidence>
<dbReference type="Gene3D" id="3.40.50.140">
    <property type="match status" value="1"/>
</dbReference>
<dbReference type="EMBL" id="CP038637">
    <property type="protein sequence ID" value="QBY55991.1"/>
    <property type="molecule type" value="Genomic_DNA"/>
</dbReference>
<feature type="region of interest" description="Disordered" evidence="11">
    <location>
        <begin position="451"/>
        <end position="478"/>
    </location>
</feature>
<evidence type="ECO:0000256" key="3">
    <source>
        <dbReference type="ARBA" id="ARBA00012891"/>
    </source>
</evidence>
<dbReference type="GO" id="GO:0006310">
    <property type="term" value="P:DNA recombination"/>
    <property type="evidence" value="ECO:0007669"/>
    <property type="project" value="TreeGrafter"/>
</dbReference>
<dbReference type="SUPFAM" id="SSF56712">
    <property type="entry name" value="Prokaryotic type I DNA topoisomerase"/>
    <property type="match status" value="1"/>
</dbReference>
<dbReference type="SMART" id="SM00437">
    <property type="entry name" value="TOP1Ac"/>
    <property type="match status" value="1"/>
</dbReference>
<dbReference type="GO" id="GO:0006281">
    <property type="term" value="P:DNA repair"/>
    <property type="evidence" value="ECO:0007669"/>
    <property type="project" value="TreeGrafter"/>
</dbReference>
<evidence type="ECO:0000313" key="13">
    <source>
        <dbReference type="EMBL" id="QBY55991.1"/>
    </source>
</evidence>
<dbReference type="EC" id="5.6.2.1" evidence="3"/>
<dbReference type="InterPro" id="IPR013825">
    <property type="entry name" value="Topo_IA_cen_sub2"/>
</dbReference>
<dbReference type="GO" id="GO:0003917">
    <property type="term" value="F:DNA topoisomerase type I (single strand cut, ATP-independent) activity"/>
    <property type="evidence" value="ECO:0007669"/>
    <property type="project" value="UniProtKB-EC"/>
</dbReference>
<dbReference type="GO" id="GO:0003677">
    <property type="term" value="F:DNA binding"/>
    <property type="evidence" value="ECO:0007669"/>
    <property type="project" value="UniProtKB-KW"/>
</dbReference>
<dbReference type="SMART" id="SM00436">
    <property type="entry name" value="TOP1Bc"/>
    <property type="match status" value="1"/>
</dbReference>
<organism evidence="13 14">
    <name type="scientific">Cupriavidus oxalaticus</name>
    <dbReference type="NCBI Taxonomy" id="96344"/>
    <lineage>
        <taxon>Bacteria</taxon>
        <taxon>Pseudomonadati</taxon>
        <taxon>Pseudomonadota</taxon>
        <taxon>Betaproteobacteria</taxon>
        <taxon>Burkholderiales</taxon>
        <taxon>Burkholderiaceae</taxon>
        <taxon>Cupriavidus</taxon>
    </lineage>
</organism>
<dbReference type="Proteomes" id="UP000295294">
    <property type="component" value="Plasmid unnamed2"/>
</dbReference>
<dbReference type="InterPro" id="IPR003601">
    <property type="entry name" value="Topo_IA_2"/>
</dbReference>
<evidence type="ECO:0000256" key="4">
    <source>
        <dbReference type="ARBA" id="ARBA00023029"/>
    </source>
</evidence>
<feature type="compositionally biased region" description="Basic and acidic residues" evidence="11">
    <location>
        <begin position="452"/>
        <end position="472"/>
    </location>
</feature>
<evidence type="ECO:0000256" key="8">
    <source>
        <dbReference type="ARBA" id="ARBA00031985"/>
    </source>
</evidence>
<dbReference type="PANTHER" id="PTHR11390">
    <property type="entry name" value="PROKARYOTIC DNA TOPOISOMERASE"/>
    <property type="match status" value="1"/>
</dbReference>
<dbReference type="Gene3D" id="2.70.20.10">
    <property type="entry name" value="Topoisomerase I, domain 3"/>
    <property type="match status" value="1"/>
</dbReference>
<dbReference type="PROSITE" id="PS52039">
    <property type="entry name" value="TOPO_IA_2"/>
    <property type="match status" value="1"/>
</dbReference>
<evidence type="ECO:0000256" key="5">
    <source>
        <dbReference type="ARBA" id="ARBA00023125"/>
    </source>
</evidence>
<dbReference type="OrthoDB" id="9803554at2"/>
<name>A0A4P7LU44_9BURK</name>
<evidence type="ECO:0000313" key="14">
    <source>
        <dbReference type="Proteomes" id="UP000295294"/>
    </source>
</evidence>
<evidence type="ECO:0000256" key="2">
    <source>
        <dbReference type="ARBA" id="ARBA00009446"/>
    </source>
</evidence>
<keyword evidence="6" id="KW-0413">Isomerase</keyword>
<keyword evidence="4" id="KW-0799">Topoisomerase</keyword>
<dbReference type="Pfam" id="PF01131">
    <property type="entry name" value="Topoisom_bac"/>
    <property type="match status" value="1"/>
</dbReference>
<gene>
    <name evidence="13" type="ORF">E0W60_33580</name>
</gene>
<dbReference type="InterPro" id="IPR013826">
    <property type="entry name" value="Topo_IA_cen_sub3"/>
</dbReference>
<geneLocation type="plasmid" evidence="13">
    <name>unnamed2</name>
</geneLocation>
<protein>
    <recommendedName>
        <fullName evidence="3">DNA topoisomerase</fullName>
        <ecNumber evidence="3">5.6.2.1</ecNumber>
    </recommendedName>
    <alternativeName>
        <fullName evidence="10">Omega-protein</fullName>
    </alternativeName>
    <alternativeName>
        <fullName evidence="9">Relaxing enzyme</fullName>
    </alternativeName>
    <alternativeName>
        <fullName evidence="7">Swivelase</fullName>
    </alternativeName>
    <alternativeName>
        <fullName evidence="8">Untwisting enzyme</fullName>
    </alternativeName>
</protein>
<dbReference type="Pfam" id="PF01751">
    <property type="entry name" value="Toprim"/>
    <property type="match status" value="1"/>
</dbReference>
<dbReference type="Gene3D" id="1.10.460.10">
    <property type="entry name" value="Topoisomerase I, domain 2"/>
    <property type="match status" value="1"/>
</dbReference>
<feature type="domain" description="Topo IA-type catalytic" evidence="12">
    <location>
        <begin position="164"/>
        <end position="478"/>
    </location>
</feature>
<evidence type="ECO:0000256" key="1">
    <source>
        <dbReference type="ARBA" id="ARBA00000213"/>
    </source>
</evidence>
<evidence type="ECO:0000256" key="6">
    <source>
        <dbReference type="ARBA" id="ARBA00023235"/>
    </source>
</evidence>
<dbReference type="PRINTS" id="PR00417">
    <property type="entry name" value="PRTPISMRASEI"/>
</dbReference>
<dbReference type="SMART" id="SM00493">
    <property type="entry name" value="TOPRIM"/>
    <property type="match status" value="1"/>
</dbReference>
<dbReference type="CDD" id="cd01028">
    <property type="entry name" value="TOPRIM_TopoIA"/>
    <property type="match status" value="1"/>
</dbReference>
<dbReference type="PANTHER" id="PTHR11390:SF21">
    <property type="entry name" value="DNA TOPOISOMERASE 3-ALPHA"/>
    <property type="match status" value="1"/>
</dbReference>
<dbReference type="InterPro" id="IPR013824">
    <property type="entry name" value="Topo_IA_cen_sub1"/>
</dbReference>
<dbReference type="AlphaFoldDB" id="A0A4P7LU44"/>
<dbReference type="InterPro" id="IPR006171">
    <property type="entry name" value="TOPRIM_dom"/>
</dbReference>
<reference evidence="13 14" key="1">
    <citation type="submission" date="2019-03" db="EMBL/GenBank/DDBJ databases">
        <title>Efficiently degradation of phenoxyalkanoic acid herbicides by Cupriavidus oxalaticus strain X32.</title>
        <authorList>
            <person name="Sheng X."/>
        </authorList>
    </citation>
    <scope>NUCLEOTIDE SEQUENCE [LARGE SCALE GENOMIC DNA]</scope>
    <source>
        <strain evidence="13 14">X32</strain>
        <plasmid evidence="13 14">unnamed2</plasmid>
    </source>
</reference>
<evidence type="ECO:0000259" key="12">
    <source>
        <dbReference type="PROSITE" id="PS52039"/>
    </source>
</evidence>
<keyword evidence="5" id="KW-0238">DNA-binding</keyword>
<dbReference type="KEGG" id="cox:E0W60_33580"/>
<dbReference type="InterPro" id="IPR023405">
    <property type="entry name" value="Topo_IA_core_domain"/>
</dbReference>
<dbReference type="GO" id="GO:0043597">
    <property type="term" value="C:cytoplasmic replication fork"/>
    <property type="evidence" value="ECO:0007669"/>
    <property type="project" value="TreeGrafter"/>
</dbReference>
<dbReference type="InterPro" id="IPR003602">
    <property type="entry name" value="Topo_IA_DNA-bd_dom"/>
</dbReference>